<feature type="transmembrane region" description="Helical" evidence="8">
    <location>
        <begin position="14"/>
        <end position="36"/>
    </location>
</feature>
<dbReference type="InterPro" id="IPR010559">
    <property type="entry name" value="Sig_transdc_His_kin_internal"/>
</dbReference>
<dbReference type="Gene3D" id="6.10.340.10">
    <property type="match status" value="1"/>
</dbReference>
<comment type="caution">
    <text evidence="10">The sequence shown here is derived from an EMBL/GenBank/DDBJ whole genome shotgun (WGS) entry which is preliminary data.</text>
</comment>
<dbReference type="CDD" id="cd06225">
    <property type="entry name" value="HAMP"/>
    <property type="match status" value="1"/>
</dbReference>
<feature type="domain" description="HAMP" evidence="9">
    <location>
        <begin position="305"/>
        <end position="358"/>
    </location>
</feature>
<evidence type="ECO:0000256" key="7">
    <source>
        <dbReference type="SAM" id="Coils"/>
    </source>
</evidence>
<dbReference type="SUPFAM" id="SSF55874">
    <property type="entry name" value="ATPase domain of HSP90 chaperone/DNA topoisomerase II/histidine kinase"/>
    <property type="match status" value="1"/>
</dbReference>
<keyword evidence="11" id="KW-1185">Reference proteome</keyword>
<dbReference type="PANTHER" id="PTHR34220">
    <property type="entry name" value="SENSOR HISTIDINE KINASE YPDA"/>
    <property type="match status" value="1"/>
</dbReference>
<keyword evidence="8" id="KW-1133">Transmembrane helix</keyword>
<dbReference type="Pfam" id="PF06580">
    <property type="entry name" value="His_kinase"/>
    <property type="match status" value="1"/>
</dbReference>
<keyword evidence="4" id="KW-0808">Transferase</keyword>
<feature type="transmembrane region" description="Helical" evidence="8">
    <location>
        <begin position="285"/>
        <end position="308"/>
    </location>
</feature>
<evidence type="ECO:0000256" key="5">
    <source>
        <dbReference type="ARBA" id="ARBA00022777"/>
    </source>
</evidence>
<proteinExistence type="predicted"/>
<dbReference type="AlphaFoldDB" id="A0A2V5KCK5"/>
<protein>
    <recommendedName>
        <fullName evidence="9">HAMP domain-containing protein</fullName>
    </recommendedName>
</protein>
<gene>
    <name evidence="10" type="ORF">DLM86_02595</name>
</gene>
<keyword evidence="7" id="KW-0175">Coiled coil</keyword>
<dbReference type="PANTHER" id="PTHR34220:SF7">
    <property type="entry name" value="SENSOR HISTIDINE KINASE YPDA"/>
    <property type="match status" value="1"/>
</dbReference>
<evidence type="ECO:0000256" key="4">
    <source>
        <dbReference type="ARBA" id="ARBA00022679"/>
    </source>
</evidence>
<dbReference type="GO" id="GO:0005886">
    <property type="term" value="C:plasma membrane"/>
    <property type="evidence" value="ECO:0007669"/>
    <property type="project" value="UniProtKB-SubCell"/>
</dbReference>
<dbReference type="Gene3D" id="3.30.565.10">
    <property type="entry name" value="Histidine kinase-like ATPase, C-terminal domain"/>
    <property type="match status" value="1"/>
</dbReference>
<dbReference type="InterPro" id="IPR003594">
    <property type="entry name" value="HATPase_dom"/>
</dbReference>
<dbReference type="Pfam" id="PF02518">
    <property type="entry name" value="HATPase_c"/>
    <property type="match status" value="1"/>
</dbReference>
<sequence>MGKWLPSRNMAVRLALYFFVANGIILLFVTLAGSALTGSLIKKNTMYYAQDYIRSMNNELDFYMQDIDYLTISQFFDQDLTARLADNVSRYEMRASFDTFMTGRDFISDVFVVNNYLQVAGTSSIDHEKLLQSDIFQRIKASDGELVVSPVGTPDFILNTARSGEEVLFVGRKVKNMQRNQVEGEVIVTVRADRIAKIVEKDVQKYDERILILDRNLRLVYSSDSGAAPFAEKLGSLDAQAASRSADDGHLYIRAGGDRDAPLTIAAVIPEKALLKDVSAIRSTLALISFVMLVVSIGFGFLLSYRFLRPIVRLSLFMRTVSNEALVPYRTKKEWKDEVGFLVASFNRMIRRLQDSLDHIELERERQRKAELRALQSQINPHFIYNTLNHVRWLARMGRSEPVFDMITSMNEILVGAFRLDQPIVTIWEETGYLKQYVHIQSLVHGGKFEVEYDIDEAVYDRPIAKLTIQPIVENAIFHGMLPKNGPGRIRVAAKETDHEVVVTVSDDGVGTDDVDLHGPSGARERVGLTNVDKRIKLFFGERYGLSMRSAKGEGTVVTLRLPKSFPGTGGPDKQAD</sequence>
<dbReference type="PROSITE" id="PS50885">
    <property type="entry name" value="HAMP"/>
    <property type="match status" value="1"/>
</dbReference>
<evidence type="ECO:0000256" key="6">
    <source>
        <dbReference type="ARBA" id="ARBA00023136"/>
    </source>
</evidence>
<keyword evidence="2" id="KW-1003">Cell membrane</keyword>
<keyword evidence="3" id="KW-0597">Phosphoprotein</keyword>
<name>A0A2V5KCK5_9BACL</name>
<evidence type="ECO:0000313" key="10">
    <source>
        <dbReference type="EMBL" id="PYI57345.1"/>
    </source>
</evidence>
<feature type="coiled-coil region" evidence="7">
    <location>
        <begin position="343"/>
        <end position="370"/>
    </location>
</feature>
<evidence type="ECO:0000256" key="8">
    <source>
        <dbReference type="SAM" id="Phobius"/>
    </source>
</evidence>
<organism evidence="10 11">
    <name type="scientific">Paenibacillus flagellatus</name>
    <dbReference type="NCBI Taxonomy" id="2211139"/>
    <lineage>
        <taxon>Bacteria</taxon>
        <taxon>Bacillati</taxon>
        <taxon>Bacillota</taxon>
        <taxon>Bacilli</taxon>
        <taxon>Bacillales</taxon>
        <taxon>Paenibacillaceae</taxon>
        <taxon>Paenibacillus</taxon>
    </lineage>
</organism>
<dbReference type="RefSeq" id="WP_110838384.1">
    <property type="nucleotide sequence ID" value="NZ_QJVJ01000001.1"/>
</dbReference>
<dbReference type="OrthoDB" id="9809348at2"/>
<evidence type="ECO:0000259" key="9">
    <source>
        <dbReference type="PROSITE" id="PS50885"/>
    </source>
</evidence>
<keyword evidence="5" id="KW-0418">Kinase</keyword>
<dbReference type="Proteomes" id="UP000247476">
    <property type="component" value="Unassembled WGS sequence"/>
</dbReference>
<evidence type="ECO:0000313" key="11">
    <source>
        <dbReference type="Proteomes" id="UP000247476"/>
    </source>
</evidence>
<comment type="subcellular location">
    <subcellularLocation>
        <location evidence="1">Cell membrane</location>
        <topology evidence="1">Multi-pass membrane protein</topology>
    </subcellularLocation>
</comment>
<dbReference type="InterPro" id="IPR050640">
    <property type="entry name" value="Bact_2-comp_sensor_kinase"/>
</dbReference>
<keyword evidence="8" id="KW-0812">Transmembrane</keyword>
<dbReference type="InterPro" id="IPR036890">
    <property type="entry name" value="HATPase_C_sf"/>
</dbReference>
<dbReference type="GO" id="GO:0000155">
    <property type="term" value="F:phosphorelay sensor kinase activity"/>
    <property type="evidence" value="ECO:0007669"/>
    <property type="project" value="InterPro"/>
</dbReference>
<evidence type="ECO:0000256" key="2">
    <source>
        <dbReference type="ARBA" id="ARBA00022475"/>
    </source>
</evidence>
<keyword evidence="6 8" id="KW-0472">Membrane</keyword>
<evidence type="ECO:0000256" key="1">
    <source>
        <dbReference type="ARBA" id="ARBA00004651"/>
    </source>
</evidence>
<accession>A0A2V5KCK5</accession>
<reference evidence="10 11" key="1">
    <citation type="submission" date="2018-05" db="EMBL/GenBank/DDBJ databases">
        <title>Paenibacillus flagellatus sp. nov., isolated from selenium mineral soil.</title>
        <authorList>
            <person name="Dai X."/>
        </authorList>
    </citation>
    <scope>NUCLEOTIDE SEQUENCE [LARGE SCALE GENOMIC DNA]</scope>
    <source>
        <strain evidence="10 11">DXL2</strain>
    </source>
</reference>
<dbReference type="SUPFAM" id="SSF158472">
    <property type="entry name" value="HAMP domain-like"/>
    <property type="match status" value="1"/>
</dbReference>
<dbReference type="EMBL" id="QJVJ01000001">
    <property type="protein sequence ID" value="PYI57345.1"/>
    <property type="molecule type" value="Genomic_DNA"/>
</dbReference>
<dbReference type="InterPro" id="IPR003660">
    <property type="entry name" value="HAMP_dom"/>
</dbReference>
<evidence type="ECO:0000256" key="3">
    <source>
        <dbReference type="ARBA" id="ARBA00022553"/>
    </source>
</evidence>
<dbReference type="SMART" id="SM00387">
    <property type="entry name" value="HATPase_c"/>
    <property type="match status" value="1"/>
</dbReference>